<evidence type="ECO:0000313" key="8">
    <source>
        <dbReference type="Proteomes" id="UP000095284"/>
    </source>
</evidence>
<evidence type="ECO:0000256" key="1">
    <source>
        <dbReference type="ARBA" id="ARBA00004123"/>
    </source>
</evidence>
<evidence type="ECO:0000256" key="5">
    <source>
        <dbReference type="ARBA" id="ARBA00025804"/>
    </source>
</evidence>
<dbReference type="InterPro" id="IPR050518">
    <property type="entry name" value="Rpo3/RPB3_RNA_Pol_subunit"/>
</dbReference>
<evidence type="ECO:0000256" key="4">
    <source>
        <dbReference type="ARBA" id="ARBA00023242"/>
    </source>
</evidence>
<evidence type="ECO:0000259" key="7">
    <source>
        <dbReference type="SMART" id="SM00662"/>
    </source>
</evidence>
<evidence type="ECO:0000256" key="2">
    <source>
        <dbReference type="ARBA" id="ARBA00022478"/>
    </source>
</evidence>
<dbReference type="InterPro" id="IPR011262">
    <property type="entry name" value="DNA-dir_RNA_pol_insert"/>
</dbReference>
<dbReference type="AlphaFoldDB" id="A0A1I7S7G3"/>
<dbReference type="PANTHER" id="PTHR11800">
    <property type="entry name" value="DNA-DIRECTED RNA POLYMERASE"/>
    <property type="match status" value="1"/>
</dbReference>
<dbReference type="InterPro" id="IPR022842">
    <property type="entry name" value="RNAP_Rpo3/Rpb3/RPAC1"/>
</dbReference>
<dbReference type="InterPro" id="IPR036603">
    <property type="entry name" value="RBP11-like"/>
</dbReference>
<sequence>MPFANQPVVSVSSLTDEEIRFTIENTDLSMANSLRRVFIAEVPTIGKICFLFLSVEHQVLSIDWVQIETNTSVLHDEFISHRMGLIPLTSNDAVDRMLFARDCVCAEFCPQCTVEFSLDVSCTHESTRAVTSDDLISSNQSVVPSCGKHIQNRLGIDDVNDAEILIVKLRRGQALKMKCFARKGFAKEHAKWNPTCGVAFEYDPDNALRHTVYAKPEEWPKSDFSELPPDQFQAPFDPKGKPSKFWFGIQSAGQLKADRIVLSGIMALKKKLLDIQTQLQNETTASEPAY</sequence>
<protein>
    <recommendedName>
        <fullName evidence="6">DNA-directed RNA polymerase II subunit RPB3</fullName>
    </recommendedName>
</protein>
<evidence type="ECO:0000256" key="6">
    <source>
        <dbReference type="ARBA" id="ARBA00072506"/>
    </source>
</evidence>
<dbReference type="PANTHER" id="PTHR11800:SF2">
    <property type="entry name" value="DNA-DIRECTED RNA POLYMERASE II SUBUNIT RPB3"/>
    <property type="match status" value="1"/>
</dbReference>
<dbReference type="FunFam" id="2.170.120.12:FF:000002">
    <property type="entry name" value="DNA-directed RNA polymerase II subunit RPB3"/>
    <property type="match status" value="1"/>
</dbReference>
<keyword evidence="2" id="KW-0240">DNA-directed RNA polymerase</keyword>
<dbReference type="Pfam" id="PF01000">
    <property type="entry name" value="RNA_pol_A_bac"/>
    <property type="match status" value="1"/>
</dbReference>
<evidence type="ECO:0000313" key="9">
    <source>
        <dbReference type="WBParaSite" id="BXY_0895400.1"/>
    </source>
</evidence>
<dbReference type="InterPro" id="IPR036643">
    <property type="entry name" value="RNApol_insert_sf"/>
</dbReference>
<dbReference type="GO" id="GO:0003899">
    <property type="term" value="F:DNA-directed RNA polymerase activity"/>
    <property type="evidence" value="ECO:0007669"/>
    <property type="project" value="InterPro"/>
</dbReference>
<dbReference type="Gene3D" id="3.30.1360.10">
    <property type="entry name" value="RNA polymerase, RBP11-like subunit"/>
    <property type="match status" value="2"/>
</dbReference>
<keyword evidence="4" id="KW-0539">Nucleus</keyword>
<dbReference type="WBParaSite" id="BXY_0895400.1">
    <property type="protein sequence ID" value="BXY_0895400.1"/>
    <property type="gene ID" value="BXY_0895400"/>
</dbReference>
<dbReference type="SUPFAM" id="SSF55257">
    <property type="entry name" value="RBP11-like subunits of RNA polymerase"/>
    <property type="match status" value="1"/>
</dbReference>
<dbReference type="HAMAP" id="MF_00320">
    <property type="entry name" value="RNApol_arch_Rpo3"/>
    <property type="match status" value="1"/>
</dbReference>
<accession>A0A1I7S7G3</accession>
<dbReference type="GO" id="GO:0046983">
    <property type="term" value="F:protein dimerization activity"/>
    <property type="evidence" value="ECO:0007669"/>
    <property type="project" value="InterPro"/>
</dbReference>
<dbReference type="eggNOG" id="KOG1522">
    <property type="taxonomic scope" value="Eukaryota"/>
</dbReference>
<comment type="similarity">
    <text evidence="5">Belongs to the archaeal Rpo3/eukaryotic RPB3 RNA polymerase subunit family.</text>
</comment>
<dbReference type="GO" id="GO:0005665">
    <property type="term" value="C:RNA polymerase II, core complex"/>
    <property type="evidence" value="ECO:0007669"/>
    <property type="project" value="TreeGrafter"/>
</dbReference>
<comment type="subcellular location">
    <subcellularLocation>
        <location evidence="1">Nucleus</location>
    </subcellularLocation>
</comment>
<dbReference type="CDD" id="cd07031">
    <property type="entry name" value="RNAP_II_RPB3"/>
    <property type="match status" value="1"/>
</dbReference>
<proteinExistence type="inferred from homology"/>
<dbReference type="InterPro" id="IPR011263">
    <property type="entry name" value="DNA-dir_RNA_pol_RpoA/D/Rpb3"/>
</dbReference>
<dbReference type="SMART" id="SM00662">
    <property type="entry name" value="RPOLD"/>
    <property type="match status" value="1"/>
</dbReference>
<feature type="domain" description="DNA-directed RNA polymerase RpoA/D/Rpb3-type" evidence="7">
    <location>
        <begin position="18"/>
        <end position="278"/>
    </location>
</feature>
<dbReference type="Proteomes" id="UP000095284">
    <property type="component" value="Unplaced"/>
</dbReference>
<organism evidence="8 9">
    <name type="scientific">Bursaphelenchus xylophilus</name>
    <name type="common">Pinewood nematode worm</name>
    <name type="synonym">Aphelenchoides xylophilus</name>
    <dbReference type="NCBI Taxonomy" id="6326"/>
    <lineage>
        <taxon>Eukaryota</taxon>
        <taxon>Metazoa</taxon>
        <taxon>Ecdysozoa</taxon>
        <taxon>Nematoda</taxon>
        <taxon>Chromadorea</taxon>
        <taxon>Rhabditida</taxon>
        <taxon>Tylenchina</taxon>
        <taxon>Tylenchomorpha</taxon>
        <taxon>Aphelenchoidea</taxon>
        <taxon>Aphelenchoididae</taxon>
        <taxon>Bursaphelenchus</taxon>
    </lineage>
</organism>
<evidence type="ECO:0000256" key="3">
    <source>
        <dbReference type="ARBA" id="ARBA00023163"/>
    </source>
</evidence>
<dbReference type="SUPFAM" id="SSF56553">
    <property type="entry name" value="Insert subdomain of RNA polymerase alpha subunit"/>
    <property type="match status" value="1"/>
</dbReference>
<keyword evidence="3" id="KW-0804">Transcription</keyword>
<dbReference type="Gene3D" id="2.170.120.12">
    <property type="entry name" value="DNA-directed RNA polymerase, insert domain"/>
    <property type="match status" value="1"/>
</dbReference>
<name>A0A1I7S7G3_BURXY</name>
<reference evidence="9" key="1">
    <citation type="submission" date="2016-11" db="UniProtKB">
        <authorList>
            <consortium name="WormBaseParasite"/>
        </authorList>
    </citation>
    <scope>IDENTIFICATION</scope>
</reference>
<dbReference type="GO" id="GO:0006366">
    <property type="term" value="P:transcription by RNA polymerase II"/>
    <property type="evidence" value="ECO:0007669"/>
    <property type="project" value="TreeGrafter"/>
</dbReference>
<dbReference type="Pfam" id="PF01193">
    <property type="entry name" value="RNA_pol_L"/>
    <property type="match status" value="1"/>
</dbReference>